<evidence type="ECO:0000313" key="2">
    <source>
        <dbReference type="Proteomes" id="UP000521017"/>
    </source>
</evidence>
<keyword evidence="1" id="KW-0456">Lyase</keyword>
<organism evidence="1 2">
    <name type="scientific">Pedobacter cryoconitis</name>
    <dbReference type="NCBI Taxonomy" id="188932"/>
    <lineage>
        <taxon>Bacteria</taxon>
        <taxon>Pseudomonadati</taxon>
        <taxon>Bacteroidota</taxon>
        <taxon>Sphingobacteriia</taxon>
        <taxon>Sphingobacteriales</taxon>
        <taxon>Sphingobacteriaceae</taxon>
        <taxon>Pedobacter</taxon>
    </lineage>
</organism>
<dbReference type="SUPFAM" id="SSF51621">
    <property type="entry name" value="Phosphoenolpyruvate/pyruvate domain"/>
    <property type="match status" value="1"/>
</dbReference>
<dbReference type="PANTHER" id="PTHR42905:SF16">
    <property type="entry name" value="CARBOXYPHOSPHONOENOLPYRUVATE PHOSPHONOMUTASE-LIKE PROTEIN (AFU_ORTHOLOGUE AFUA_5G07230)"/>
    <property type="match status" value="1"/>
</dbReference>
<name>A0A7X0J100_9SPHI</name>
<comment type="caution">
    <text evidence="1">The sequence shown here is derived from an EMBL/GenBank/DDBJ whole genome shotgun (WGS) entry which is preliminary data.</text>
</comment>
<dbReference type="InterPro" id="IPR039556">
    <property type="entry name" value="ICL/PEPM"/>
</dbReference>
<dbReference type="EMBL" id="JACHCC010000003">
    <property type="protein sequence ID" value="MBB6499086.1"/>
    <property type="molecule type" value="Genomic_DNA"/>
</dbReference>
<reference evidence="1 2" key="1">
    <citation type="submission" date="2020-08" db="EMBL/GenBank/DDBJ databases">
        <title>Genomic Encyclopedia of Type Strains, Phase IV (KMG-V): Genome sequencing to study the core and pangenomes of soil and plant-associated prokaryotes.</title>
        <authorList>
            <person name="Whitman W."/>
        </authorList>
    </citation>
    <scope>NUCLEOTIDE SEQUENCE [LARGE SCALE GENOMIC DNA]</scope>
    <source>
        <strain evidence="1 2">M2T3</strain>
    </source>
</reference>
<dbReference type="PANTHER" id="PTHR42905">
    <property type="entry name" value="PHOSPHOENOLPYRUVATE CARBOXYLASE"/>
    <property type="match status" value="1"/>
</dbReference>
<dbReference type="Gene3D" id="3.20.20.60">
    <property type="entry name" value="Phosphoenolpyruvate-binding domains"/>
    <property type="match status" value="1"/>
</dbReference>
<sequence>MSNNIQIQKANSFREQHLVDRLLLLPNVWDSFSAKLIAALGFSSLATASAAMALANGYRDGEHIPFKQMLDHVRQIVAAVDIPVTVDFERGFTDDISKLKENVGLLLETGAIGINIEDGKGDGLMSIDEQCKKIEAIREVAEQYNVPVLINARTDIYLQSDKKNRIERVVERAIAYRMAGADCLYPILIDNYAAIARLREMTTIPLNVFLLESIGDLRQLETIGVSRLSVGPAMLNAVITKMKNLAEGLLNYQTHEFFSQEMVSNEFLNKLLKREPDEN</sequence>
<dbReference type="Pfam" id="PF13714">
    <property type="entry name" value="PEP_mutase"/>
    <property type="match status" value="1"/>
</dbReference>
<gene>
    <name evidence="1" type="ORF">HDF25_001227</name>
</gene>
<proteinExistence type="predicted"/>
<dbReference type="GO" id="GO:0016829">
    <property type="term" value="F:lyase activity"/>
    <property type="evidence" value="ECO:0007669"/>
    <property type="project" value="UniProtKB-KW"/>
</dbReference>
<dbReference type="Proteomes" id="UP000521017">
    <property type="component" value="Unassembled WGS sequence"/>
</dbReference>
<dbReference type="InterPro" id="IPR015813">
    <property type="entry name" value="Pyrv/PenolPyrv_kinase-like_dom"/>
</dbReference>
<dbReference type="AlphaFoldDB" id="A0A7X0J100"/>
<protein>
    <submittedName>
        <fullName evidence="1">2-methylisocitrate lyase-like PEP mutase family enzyme</fullName>
    </submittedName>
</protein>
<dbReference type="RefSeq" id="WP_184623807.1">
    <property type="nucleotide sequence ID" value="NZ_JACHCC010000003.1"/>
</dbReference>
<evidence type="ECO:0000313" key="1">
    <source>
        <dbReference type="EMBL" id="MBB6499086.1"/>
    </source>
</evidence>
<accession>A0A7X0J100</accession>
<dbReference type="CDD" id="cd00377">
    <property type="entry name" value="ICL_PEPM"/>
    <property type="match status" value="1"/>
</dbReference>
<dbReference type="InterPro" id="IPR040442">
    <property type="entry name" value="Pyrv_kinase-like_dom_sf"/>
</dbReference>